<protein>
    <submittedName>
        <fullName evidence="2">Uncharacterized protein</fullName>
    </submittedName>
</protein>
<keyword evidence="3" id="KW-1185">Reference proteome</keyword>
<evidence type="ECO:0000256" key="1">
    <source>
        <dbReference type="SAM" id="SignalP"/>
    </source>
</evidence>
<dbReference type="InterPro" id="IPR015791">
    <property type="entry name" value="Antimic/Inh_G_crystallin-like"/>
</dbReference>
<feature type="chain" id="PRO_5045929963" evidence="1">
    <location>
        <begin position="18"/>
        <end position="123"/>
    </location>
</feature>
<dbReference type="Proteomes" id="UP001597417">
    <property type="component" value="Unassembled WGS sequence"/>
</dbReference>
<comment type="caution">
    <text evidence="2">The sequence shown here is derived from an EMBL/GenBank/DDBJ whole genome shotgun (WGS) entry which is preliminary data.</text>
</comment>
<gene>
    <name evidence="2" type="ORF">ACFSXZ_19605</name>
</gene>
<sequence length="123" mass="12937">MAAVAGLGVMAAPTASAAPADEPIHIGPIHRVPDDICDPWVDHPRTDFLSITSNSAPHRAVCFADWGTLGVKISQAVCVGPGRNRIHISFSDPGAAPINLDPGMDPTCWGYERTVTLVQIDGL</sequence>
<name>A0ABW5FU37_9PSEU</name>
<keyword evidence="1" id="KW-0732">Signal</keyword>
<proteinExistence type="predicted"/>
<dbReference type="Gene3D" id="2.60.20.30">
    <property type="match status" value="1"/>
</dbReference>
<dbReference type="RefSeq" id="WP_378266553.1">
    <property type="nucleotide sequence ID" value="NZ_JBHUKR010000009.1"/>
</dbReference>
<accession>A0ABW5FU37</accession>
<feature type="signal peptide" evidence="1">
    <location>
        <begin position="1"/>
        <end position="17"/>
    </location>
</feature>
<evidence type="ECO:0000313" key="2">
    <source>
        <dbReference type="EMBL" id="MFD2418533.1"/>
    </source>
</evidence>
<evidence type="ECO:0000313" key="3">
    <source>
        <dbReference type="Proteomes" id="UP001597417"/>
    </source>
</evidence>
<organism evidence="2 3">
    <name type="scientific">Amycolatopsis pigmentata</name>
    <dbReference type="NCBI Taxonomy" id="450801"/>
    <lineage>
        <taxon>Bacteria</taxon>
        <taxon>Bacillati</taxon>
        <taxon>Actinomycetota</taxon>
        <taxon>Actinomycetes</taxon>
        <taxon>Pseudonocardiales</taxon>
        <taxon>Pseudonocardiaceae</taxon>
        <taxon>Amycolatopsis</taxon>
    </lineage>
</organism>
<reference evidence="3" key="1">
    <citation type="journal article" date="2019" name="Int. J. Syst. Evol. Microbiol.">
        <title>The Global Catalogue of Microorganisms (GCM) 10K type strain sequencing project: providing services to taxonomists for standard genome sequencing and annotation.</title>
        <authorList>
            <consortium name="The Broad Institute Genomics Platform"/>
            <consortium name="The Broad Institute Genome Sequencing Center for Infectious Disease"/>
            <person name="Wu L."/>
            <person name="Ma J."/>
        </authorList>
    </citation>
    <scope>NUCLEOTIDE SEQUENCE [LARGE SCALE GENOMIC DNA]</scope>
    <source>
        <strain evidence="3">CGMCC 4.7645</strain>
    </source>
</reference>
<dbReference type="EMBL" id="JBHUKR010000009">
    <property type="protein sequence ID" value="MFD2418533.1"/>
    <property type="molecule type" value="Genomic_DNA"/>
</dbReference>